<keyword evidence="2" id="KW-1185">Reference proteome</keyword>
<dbReference type="EMBL" id="KV878214">
    <property type="protein sequence ID" value="OJJ32609.1"/>
    <property type="molecule type" value="Genomic_DNA"/>
</dbReference>
<protein>
    <submittedName>
        <fullName evidence="1">Uncharacterized protein</fullName>
    </submittedName>
</protein>
<dbReference type="OrthoDB" id="3034873at2759"/>
<reference evidence="2" key="1">
    <citation type="journal article" date="2017" name="Genome Biol.">
        <title>Comparative genomics reveals high biological diversity and specific adaptations in the industrially and medically important fungal genus Aspergillus.</title>
        <authorList>
            <person name="de Vries R.P."/>
            <person name="Riley R."/>
            <person name="Wiebenga A."/>
            <person name="Aguilar-Osorio G."/>
            <person name="Amillis S."/>
            <person name="Uchima C.A."/>
            <person name="Anderluh G."/>
            <person name="Asadollahi M."/>
            <person name="Askin M."/>
            <person name="Barry K."/>
            <person name="Battaglia E."/>
            <person name="Bayram O."/>
            <person name="Benocci T."/>
            <person name="Braus-Stromeyer S.A."/>
            <person name="Caldana C."/>
            <person name="Canovas D."/>
            <person name="Cerqueira G.C."/>
            <person name="Chen F."/>
            <person name="Chen W."/>
            <person name="Choi C."/>
            <person name="Clum A."/>
            <person name="Dos Santos R.A."/>
            <person name="Damasio A.R."/>
            <person name="Diallinas G."/>
            <person name="Emri T."/>
            <person name="Fekete E."/>
            <person name="Flipphi M."/>
            <person name="Freyberg S."/>
            <person name="Gallo A."/>
            <person name="Gournas C."/>
            <person name="Habgood R."/>
            <person name="Hainaut M."/>
            <person name="Harispe M.L."/>
            <person name="Henrissat B."/>
            <person name="Hilden K.S."/>
            <person name="Hope R."/>
            <person name="Hossain A."/>
            <person name="Karabika E."/>
            <person name="Karaffa L."/>
            <person name="Karanyi Z."/>
            <person name="Krasevec N."/>
            <person name="Kuo A."/>
            <person name="Kusch H."/>
            <person name="LaButti K."/>
            <person name="Lagendijk E.L."/>
            <person name="Lapidus A."/>
            <person name="Levasseur A."/>
            <person name="Lindquist E."/>
            <person name="Lipzen A."/>
            <person name="Logrieco A.F."/>
            <person name="MacCabe A."/>
            <person name="Maekelae M.R."/>
            <person name="Malavazi I."/>
            <person name="Melin P."/>
            <person name="Meyer V."/>
            <person name="Mielnichuk N."/>
            <person name="Miskei M."/>
            <person name="Molnar A.P."/>
            <person name="Mule G."/>
            <person name="Ngan C.Y."/>
            <person name="Orejas M."/>
            <person name="Orosz E."/>
            <person name="Ouedraogo J.P."/>
            <person name="Overkamp K.M."/>
            <person name="Park H.-S."/>
            <person name="Perrone G."/>
            <person name="Piumi F."/>
            <person name="Punt P.J."/>
            <person name="Ram A.F."/>
            <person name="Ramon A."/>
            <person name="Rauscher S."/>
            <person name="Record E."/>
            <person name="Riano-Pachon D.M."/>
            <person name="Robert V."/>
            <person name="Roehrig J."/>
            <person name="Ruller R."/>
            <person name="Salamov A."/>
            <person name="Salih N.S."/>
            <person name="Samson R.A."/>
            <person name="Sandor E."/>
            <person name="Sanguinetti M."/>
            <person name="Schuetze T."/>
            <person name="Sepcic K."/>
            <person name="Shelest E."/>
            <person name="Sherlock G."/>
            <person name="Sophianopoulou V."/>
            <person name="Squina F.M."/>
            <person name="Sun H."/>
            <person name="Susca A."/>
            <person name="Todd R.B."/>
            <person name="Tsang A."/>
            <person name="Unkles S.E."/>
            <person name="van de Wiele N."/>
            <person name="van Rossen-Uffink D."/>
            <person name="Oliveira J.V."/>
            <person name="Vesth T.C."/>
            <person name="Visser J."/>
            <person name="Yu J.-H."/>
            <person name="Zhou M."/>
            <person name="Andersen M.R."/>
            <person name="Archer D.B."/>
            <person name="Baker S.E."/>
            <person name="Benoit I."/>
            <person name="Brakhage A.A."/>
            <person name="Braus G.H."/>
            <person name="Fischer R."/>
            <person name="Frisvad J.C."/>
            <person name="Goldman G.H."/>
            <person name="Houbraken J."/>
            <person name="Oakley B."/>
            <person name="Pocsi I."/>
            <person name="Scazzocchio C."/>
            <person name="Seiboth B."/>
            <person name="vanKuyk P.A."/>
            <person name="Wortman J."/>
            <person name="Dyer P.S."/>
            <person name="Grigoriev I.V."/>
        </authorList>
    </citation>
    <scope>NUCLEOTIDE SEQUENCE [LARGE SCALE GENOMIC DNA]</scope>
    <source>
        <strain evidence="2">DTO 134E9</strain>
    </source>
</reference>
<dbReference type="Proteomes" id="UP000184383">
    <property type="component" value="Unassembled WGS sequence"/>
</dbReference>
<dbReference type="VEuPathDB" id="FungiDB:ASPWEDRAFT_42626"/>
<proteinExistence type="predicted"/>
<dbReference type="RefSeq" id="XP_040686286.1">
    <property type="nucleotide sequence ID" value="XM_040835828.1"/>
</dbReference>
<organism evidence="1 2">
    <name type="scientific">Aspergillus wentii DTO 134E9</name>
    <dbReference type="NCBI Taxonomy" id="1073089"/>
    <lineage>
        <taxon>Eukaryota</taxon>
        <taxon>Fungi</taxon>
        <taxon>Dikarya</taxon>
        <taxon>Ascomycota</taxon>
        <taxon>Pezizomycotina</taxon>
        <taxon>Eurotiomycetes</taxon>
        <taxon>Eurotiomycetidae</taxon>
        <taxon>Eurotiales</taxon>
        <taxon>Aspergillaceae</taxon>
        <taxon>Aspergillus</taxon>
        <taxon>Aspergillus subgen. Cremei</taxon>
    </lineage>
</organism>
<name>A0A1L9RCE7_ASPWE</name>
<dbReference type="AlphaFoldDB" id="A0A1L9RCE7"/>
<accession>A0A1L9RCE7</accession>
<evidence type="ECO:0000313" key="1">
    <source>
        <dbReference type="EMBL" id="OJJ32609.1"/>
    </source>
</evidence>
<dbReference type="GeneID" id="63751676"/>
<sequence length="227" mass="25881">MSIVKALAAFCSQSQSQQYIQKVRNLGDAWRTLADSNDAKADDDTIIIETTFDMIMKIKNPTDDKRCAVEFEVPSHQSQSQPVEANQLRHYHIFPDFGTDFIWRNKSDPFYSEGAYIDSSEALASFPSAVLEHYDKWVDTYSEYFKSRCDDTGDFDAAVFPNNREEVAWTVAGYLLAWRIALADEIGSVEYSPESTTYMLEKGKETEMTVAFLKNQLRLSMQGEVII</sequence>
<gene>
    <name evidence="1" type="ORF">ASPWEDRAFT_42626</name>
</gene>
<evidence type="ECO:0000313" key="2">
    <source>
        <dbReference type="Proteomes" id="UP000184383"/>
    </source>
</evidence>